<dbReference type="AlphaFoldDB" id="A0A4Q9DSL6"/>
<proteinExistence type="predicted"/>
<dbReference type="PANTHER" id="PTHR12110:SF53">
    <property type="entry name" value="BLR5974 PROTEIN"/>
    <property type="match status" value="1"/>
</dbReference>
<dbReference type="Proteomes" id="UP000293142">
    <property type="component" value="Unassembled WGS sequence"/>
</dbReference>
<dbReference type="Gene3D" id="3.20.20.150">
    <property type="entry name" value="Divalent-metal-dependent TIM barrel enzymes"/>
    <property type="match status" value="1"/>
</dbReference>
<evidence type="ECO:0000313" key="2">
    <source>
        <dbReference type="EMBL" id="TBL79076.1"/>
    </source>
</evidence>
<dbReference type="InterPro" id="IPR050312">
    <property type="entry name" value="IolE/XylAMocC-like"/>
</dbReference>
<protein>
    <submittedName>
        <fullName evidence="2">Sugar phosphate isomerase/epimerase</fullName>
    </submittedName>
</protein>
<comment type="caution">
    <text evidence="2">The sequence shown here is derived from an EMBL/GenBank/DDBJ whole genome shotgun (WGS) entry which is preliminary data.</text>
</comment>
<feature type="domain" description="Xylose isomerase-like TIM barrel" evidence="1">
    <location>
        <begin position="22"/>
        <end position="282"/>
    </location>
</feature>
<dbReference type="InterPro" id="IPR036237">
    <property type="entry name" value="Xyl_isomerase-like_sf"/>
</dbReference>
<organism evidence="2 3">
    <name type="scientific">Paenibacillus thalictri</name>
    <dbReference type="NCBI Taxonomy" id="2527873"/>
    <lineage>
        <taxon>Bacteria</taxon>
        <taxon>Bacillati</taxon>
        <taxon>Bacillota</taxon>
        <taxon>Bacilli</taxon>
        <taxon>Bacillales</taxon>
        <taxon>Paenibacillaceae</taxon>
        <taxon>Paenibacillus</taxon>
    </lineage>
</organism>
<dbReference type="RefSeq" id="WP_131013712.1">
    <property type="nucleotide sequence ID" value="NZ_SIRE01000008.1"/>
</dbReference>
<dbReference type="SUPFAM" id="SSF51658">
    <property type="entry name" value="Xylose isomerase-like"/>
    <property type="match status" value="1"/>
</dbReference>
<dbReference type="InterPro" id="IPR013022">
    <property type="entry name" value="Xyl_isomerase-like_TIM-brl"/>
</dbReference>
<keyword evidence="2" id="KW-0413">Isomerase</keyword>
<accession>A0A4Q9DSL6</accession>
<evidence type="ECO:0000313" key="3">
    <source>
        <dbReference type="Proteomes" id="UP000293142"/>
    </source>
</evidence>
<dbReference type="GO" id="GO:0016853">
    <property type="term" value="F:isomerase activity"/>
    <property type="evidence" value="ECO:0007669"/>
    <property type="project" value="UniProtKB-KW"/>
</dbReference>
<reference evidence="2 3" key="1">
    <citation type="submission" date="2019-02" db="EMBL/GenBank/DDBJ databases">
        <title>Paenibacillus sp. nov., isolated from surface-sterilized tissue of Thalictrum simplex L.</title>
        <authorList>
            <person name="Tuo L."/>
        </authorList>
    </citation>
    <scope>NUCLEOTIDE SEQUENCE [LARGE SCALE GENOMIC DNA]</scope>
    <source>
        <strain evidence="2 3">N2SHLJ1</strain>
    </source>
</reference>
<dbReference type="EMBL" id="SIRE01000008">
    <property type="protein sequence ID" value="TBL79076.1"/>
    <property type="molecule type" value="Genomic_DNA"/>
</dbReference>
<name>A0A4Q9DSL6_9BACL</name>
<dbReference type="PANTHER" id="PTHR12110">
    <property type="entry name" value="HYDROXYPYRUVATE ISOMERASE"/>
    <property type="match status" value="1"/>
</dbReference>
<keyword evidence="3" id="KW-1185">Reference proteome</keyword>
<dbReference type="Pfam" id="PF01261">
    <property type="entry name" value="AP_endonuc_2"/>
    <property type="match status" value="1"/>
</dbReference>
<dbReference type="OrthoDB" id="8421472at2"/>
<gene>
    <name evidence="2" type="ORF">EYB31_12700</name>
</gene>
<evidence type="ECO:0000259" key="1">
    <source>
        <dbReference type="Pfam" id="PF01261"/>
    </source>
</evidence>
<sequence length="333" mass="36541">MMRIGLDEWSVHHMDTPAYDKLDLVERHGLEGIQFADALSLSKTLDHGELREIAAEAKRRGLYLEMGIPGLNILRPSPKALQAGQGDFMNGQRKLLEAAAATGAKVIRTFAGGPGDRLRRGTEWQAQMQGSVILAKHLAPLARELGVILAFETHADVTSFELLRILEQIGEDDVAKVCLDTGNFPIVLEDPLAATRRLAPHVIATHFKDCITELSESGITVNCRPVGTGILPAAEILAVLKPLHPDLTLSIEDHEGVFHLDIFKDGWQRSYPDAAPDEIDWLVAQAGKSKERIASGEIPLTEQLEQIPWADQADERICIGTANLKRILQEATI</sequence>